<dbReference type="AlphaFoldDB" id="A0A151K1A1"/>
<reference evidence="2 3" key="1">
    <citation type="submission" date="2016-03" db="EMBL/GenBank/DDBJ databases">
        <title>Trachymyrmex septentrionalis WGS genome.</title>
        <authorList>
            <person name="Nygaard S."/>
            <person name="Hu H."/>
            <person name="Boomsma J."/>
            <person name="Zhang G."/>
        </authorList>
    </citation>
    <scope>NUCLEOTIDE SEQUENCE [LARGE SCALE GENOMIC DNA]</scope>
    <source>
        <strain evidence="2">Tsep2-gDNA-1</strain>
        <tissue evidence="2">Whole body</tissue>
    </source>
</reference>
<keyword evidence="1" id="KW-0472">Membrane</keyword>
<organism evidence="2 3">
    <name type="scientific">Trachymyrmex septentrionalis</name>
    <dbReference type="NCBI Taxonomy" id="34720"/>
    <lineage>
        <taxon>Eukaryota</taxon>
        <taxon>Metazoa</taxon>
        <taxon>Ecdysozoa</taxon>
        <taxon>Arthropoda</taxon>
        <taxon>Hexapoda</taxon>
        <taxon>Insecta</taxon>
        <taxon>Pterygota</taxon>
        <taxon>Neoptera</taxon>
        <taxon>Endopterygota</taxon>
        <taxon>Hymenoptera</taxon>
        <taxon>Apocrita</taxon>
        <taxon>Aculeata</taxon>
        <taxon>Formicoidea</taxon>
        <taxon>Formicidae</taxon>
        <taxon>Myrmicinae</taxon>
        <taxon>Trachymyrmex</taxon>
    </lineage>
</organism>
<accession>A0A151K1A1</accession>
<feature type="transmembrane region" description="Helical" evidence="1">
    <location>
        <begin position="70"/>
        <end position="94"/>
    </location>
</feature>
<dbReference type="Proteomes" id="UP000078541">
    <property type="component" value="Unassembled WGS sequence"/>
</dbReference>
<dbReference type="EMBL" id="KQ981189">
    <property type="protein sequence ID" value="KYN45222.1"/>
    <property type="molecule type" value="Genomic_DNA"/>
</dbReference>
<keyword evidence="1" id="KW-0812">Transmembrane</keyword>
<gene>
    <name evidence="2" type="ORF">ALC56_00301</name>
</gene>
<feature type="non-terminal residue" evidence="2">
    <location>
        <position position="1"/>
    </location>
</feature>
<proteinExistence type="predicted"/>
<evidence type="ECO:0000256" key="1">
    <source>
        <dbReference type="SAM" id="Phobius"/>
    </source>
</evidence>
<feature type="transmembrane region" description="Helical" evidence="1">
    <location>
        <begin position="12"/>
        <end position="35"/>
    </location>
</feature>
<evidence type="ECO:0000313" key="2">
    <source>
        <dbReference type="EMBL" id="KYN45222.1"/>
    </source>
</evidence>
<keyword evidence="3" id="KW-1185">Reference proteome</keyword>
<name>A0A151K1A1_9HYME</name>
<protein>
    <submittedName>
        <fullName evidence="2">Uncharacterized protein</fullName>
    </submittedName>
</protein>
<sequence>IMFGIVISPINFGFSFVLMTFLVPLLFIAHVAVTWTRKCWICFIKWKHPSYVVVEENSIRSILDQGRNPILIGSILINRYILVYLLTGICILLVQGRSIVKDVRNHLTHLTSTRKFLKSTLFMRWGVYVWKELDYFSVDNHLANSPYSFRGRPITENNIQAEPAIYRQFLCVVIQRNVQNARSRQSAIYAITAAETSHGLISSCIPSIVLKLLLNQLSKRYSLCLTHVDGDLPVEGIDGVVYWRPPQGNCNMSMTLHRHDDSVRLGIMGDALIGPRHFIIARAFPKSVRNLAAVLGVPRALIRSPSPNPLNPITSPGY</sequence>
<keyword evidence="1" id="KW-1133">Transmembrane helix</keyword>
<evidence type="ECO:0000313" key="3">
    <source>
        <dbReference type="Proteomes" id="UP000078541"/>
    </source>
</evidence>